<dbReference type="InterPro" id="IPR011050">
    <property type="entry name" value="Pectin_lyase_fold/virulence"/>
</dbReference>
<dbReference type="SUPFAM" id="SSF51126">
    <property type="entry name" value="Pectin lyase-like"/>
    <property type="match status" value="1"/>
</dbReference>
<evidence type="ECO:0000256" key="1">
    <source>
        <dbReference type="SAM" id="SignalP"/>
    </source>
</evidence>
<proteinExistence type="predicted"/>
<protein>
    <recommendedName>
        <fullName evidence="4">Pectate lyase superfamily protein domain-containing protein</fullName>
    </recommendedName>
</protein>
<dbReference type="Gene3D" id="2.160.20.10">
    <property type="entry name" value="Single-stranded right-handed beta-helix, Pectin lyase-like"/>
    <property type="match status" value="1"/>
</dbReference>
<keyword evidence="1" id="KW-0732">Signal</keyword>
<name>A0A0G3EJ44_9BACT</name>
<dbReference type="AlphaFoldDB" id="A0A0G3EJ44"/>
<sequence precursor="true">MKHGMIILMLSGLAVWSPAIRASAATTVSLTDAPFSAVADDGKDDAPALQKALERLIAEGGGVLHIPSGQYDFDSRVSVHGSFSRLTIRGMGASITRLHSRNGEGVLKIEAGNGDAEIGIMDLDIVPTRADAGTALELTKPFTEPDEVPYNLLLTNIEFRPNNNETDYFTRVIVAGGWKPLIDNINSSGLYGPKFNTFEGKRKKYRAESILTLKPSYKPRVRYCNLWAATHGIVIELTDAHEEPTLDGAVSVENAHGIRITKTGDRPLSSPVVIVGCHWNNAFSGLVMEHVDRFRLVQNCLYGAWDVEPDYRDIRLVDCADGELMANSFWFGVRQRPLIYIEDDCRDILIRDSYFGRGCSRTPVVIEEGAQNIEVTRSVYGTVYAMDEDDTFGLWEMEDVENGRALDKDLLQPGRDNDLNLAGAVPAPGSEKLKLGGALHFPDSTSRAKSTLAWDGANGVRIHAHVRIDRRAERQALLTVPGVFALELHFDRLCLIFKDGRGDRQVLQVRDVAPGRRWIPVFAEVDPETGRAVLEAGGLGGDRRFADTLRLLRRQAPLIMGATEECGGFSGALDQVWIQRR</sequence>
<evidence type="ECO:0000313" key="3">
    <source>
        <dbReference type="Proteomes" id="UP000035268"/>
    </source>
</evidence>
<feature type="signal peptide" evidence="1">
    <location>
        <begin position="1"/>
        <end position="24"/>
    </location>
</feature>
<reference evidence="3" key="1">
    <citation type="submission" date="2015-02" db="EMBL/GenBank/DDBJ databases">
        <title>Description and complete genome sequence of the first cultured representative of the subdivision 5 of the Verrucomicrobia phylum.</title>
        <authorList>
            <person name="Spring S."/>
            <person name="Bunk B."/>
            <person name="Sproer C."/>
            <person name="Klenk H.-P."/>
        </authorList>
    </citation>
    <scope>NUCLEOTIDE SEQUENCE [LARGE SCALE GENOMIC DNA]</scope>
    <source>
        <strain evidence="3">L21-Fru-AB</strain>
    </source>
</reference>
<dbReference type="InterPro" id="IPR012334">
    <property type="entry name" value="Pectin_lyas_fold"/>
</dbReference>
<dbReference type="EMBL" id="CP010904">
    <property type="protein sequence ID" value="AKJ64209.1"/>
    <property type="molecule type" value="Genomic_DNA"/>
</dbReference>
<keyword evidence="3" id="KW-1185">Reference proteome</keyword>
<accession>A0A0G3EJ44</accession>
<evidence type="ECO:0000313" key="2">
    <source>
        <dbReference type="EMBL" id="AKJ64209.1"/>
    </source>
</evidence>
<organism evidence="2 3">
    <name type="scientific">Kiritimatiella glycovorans</name>
    <dbReference type="NCBI Taxonomy" id="1307763"/>
    <lineage>
        <taxon>Bacteria</taxon>
        <taxon>Pseudomonadati</taxon>
        <taxon>Kiritimatiellota</taxon>
        <taxon>Kiritimatiellia</taxon>
        <taxon>Kiritimatiellales</taxon>
        <taxon>Kiritimatiellaceae</taxon>
        <taxon>Kiritimatiella</taxon>
    </lineage>
</organism>
<dbReference type="KEGG" id="vbl:L21SP4_00947"/>
<dbReference type="STRING" id="1307763.L21SP4_00947"/>
<feature type="chain" id="PRO_5005184253" description="Pectate lyase superfamily protein domain-containing protein" evidence="1">
    <location>
        <begin position="25"/>
        <end position="581"/>
    </location>
</feature>
<dbReference type="Proteomes" id="UP000035268">
    <property type="component" value="Chromosome"/>
</dbReference>
<gene>
    <name evidence="2" type="ORF">L21SP4_00947</name>
</gene>
<reference evidence="2 3" key="2">
    <citation type="journal article" date="2016" name="ISME J.">
        <title>Characterization of the first cultured representative of Verrucomicrobia subdivision 5 indicates the proposal of a novel phylum.</title>
        <authorList>
            <person name="Spring S."/>
            <person name="Bunk B."/>
            <person name="Sproer C."/>
            <person name="Schumann P."/>
            <person name="Rohde M."/>
            <person name="Tindall B.J."/>
            <person name="Klenk H.P."/>
        </authorList>
    </citation>
    <scope>NUCLEOTIDE SEQUENCE [LARGE SCALE GENOMIC DNA]</scope>
    <source>
        <strain evidence="2 3">L21-Fru-AB</strain>
    </source>
</reference>
<evidence type="ECO:0008006" key="4">
    <source>
        <dbReference type="Google" id="ProtNLM"/>
    </source>
</evidence>